<dbReference type="PANTHER" id="PTHR24333:SF9">
    <property type="entry name" value="HOMEOBOX DOMAIN-CONTAINING PROTEIN"/>
    <property type="match status" value="1"/>
</dbReference>
<dbReference type="GO" id="GO:0000981">
    <property type="term" value="F:DNA-binding transcription factor activity, RNA polymerase II-specific"/>
    <property type="evidence" value="ECO:0007669"/>
    <property type="project" value="InterPro"/>
</dbReference>
<evidence type="ECO:0000256" key="2">
    <source>
        <dbReference type="ARBA" id="ARBA00023125"/>
    </source>
</evidence>
<dbReference type="PRINTS" id="PR00031">
    <property type="entry name" value="HTHREPRESSR"/>
</dbReference>
<feature type="region of interest" description="Disordered" evidence="7">
    <location>
        <begin position="194"/>
        <end position="217"/>
    </location>
</feature>
<dbReference type="InterPro" id="IPR017970">
    <property type="entry name" value="Homeobox_CS"/>
</dbReference>
<name>A0A8S0ZVV8_ARCPL</name>
<evidence type="ECO:0000313" key="10">
    <source>
        <dbReference type="Proteomes" id="UP000494256"/>
    </source>
</evidence>
<comment type="subcellular location">
    <subcellularLocation>
        <location evidence="1 5 6">Nucleus</location>
    </subcellularLocation>
</comment>
<dbReference type="InterPro" id="IPR001356">
    <property type="entry name" value="HD"/>
</dbReference>
<dbReference type="EMBL" id="CADEBD010000308">
    <property type="protein sequence ID" value="CAB3238918.1"/>
    <property type="molecule type" value="Genomic_DNA"/>
</dbReference>
<dbReference type="PANTHER" id="PTHR24333">
    <property type="entry name" value="HOMEO BOX HB9 LIKE A-RELATED"/>
    <property type="match status" value="1"/>
</dbReference>
<feature type="domain" description="Homeobox" evidence="8">
    <location>
        <begin position="208"/>
        <end position="268"/>
    </location>
</feature>
<dbReference type="GO" id="GO:0003677">
    <property type="term" value="F:DNA binding"/>
    <property type="evidence" value="ECO:0007669"/>
    <property type="project" value="UniProtKB-UniRule"/>
</dbReference>
<evidence type="ECO:0000256" key="7">
    <source>
        <dbReference type="SAM" id="MobiDB-lite"/>
    </source>
</evidence>
<gene>
    <name evidence="9" type="ORF">APLA_LOCUS8389</name>
</gene>
<keyword evidence="4 5" id="KW-0539">Nucleus</keyword>
<dbReference type="OrthoDB" id="7492310at2759"/>
<proteinExistence type="predicted"/>
<dbReference type="AlphaFoldDB" id="A0A8S0ZVV8"/>
<dbReference type="Pfam" id="PF00046">
    <property type="entry name" value="Homeodomain"/>
    <property type="match status" value="1"/>
</dbReference>
<feature type="DNA-binding region" description="Homeobox" evidence="5">
    <location>
        <begin position="210"/>
        <end position="269"/>
    </location>
</feature>
<dbReference type="InterPro" id="IPR050848">
    <property type="entry name" value="Homeobox_TF"/>
</dbReference>
<dbReference type="PROSITE" id="PS50071">
    <property type="entry name" value="HOMEOBOX_2"/>
    <property type="match status" value="1"/>
</dbReference>
<protein>
    <recommendedName>
        <fullName evidence="8">Homeobox domain-containing protein</fullName>
    </recommendedName>
</protein>
<evidence type="ECO:0000256" key="6">
    <source>
        <dbReference type="RuleBase" id="RU000682"/>
    </source>
</evidence>
<keyword evidence="3 5" id="KW-0371">Homeobox</keyword>
<sequence>MDDITSTSENECVSNTASRIVCGVDKYSNYDGESETDYDSENETIDICENSEQAMNRIRENKNLKNVINPFLNGDKIHYFEPGRLIFPAKTLDSIKNLCNDSSGSSSNTKEAVNSIINGKSKTFLIDSILGINNKNNDSQVVNSHDGDTVEEATDEHNVSSTSTCPELSALSDAGLLAGHAYAHWLATHQPSASLYDDKTNRRPRRAGPERKPRQAYSAKQLDRLEAEFKIDKYLSVSKRMELSKALGLTEVQIKTWFQNRRTKWKKQLTSRLKIAQRQGLFPAQIFSHSPPTYSLLNPYAYTPLSCVFTPVTLPSSAP</sequence>
<dbReference type="InterPro" id="IPR009057">
    <property type="entry name" value="Homeodomain-like_sf"/>
</dbReference>
<organism evidence="9 10">
    <name type="scientific">Arctia plantaginis</name>
    <name type="common">Wood tiger moth</name>
    <name type="synonym">Phalaena plantaginis</name>
    <dbReference type="NCBI Taxonomy" id="874455"/>
    <lineage>
        <taxon>Eukaryota</taxon>
        <taxon>Metazoa</taxon>
        <taxon>Ecdysozoa</taxon>
        <taxon>Arthropoda</taxon>
        <taxon>Hexapoda</taxon>
        <taxon>Insecta</taxon>
        <taxon>Pterygota</taxon>
        <taxon>Neoptera</taxon>
        <taxon>Endopterygota</taxon>
        <taxon>Lepidoptera</taxon>
        <taxon>Glossata</taxon>
        <taxon>Ditrysia</taxon>
        <taxon>Noctuoidea</taxon>
        <taxon>Erebidae</taxon>
        <taxon>Arctiinae</taxon>
        <taxon>Arctia</taxon>
    </lineage>
</organism>
<evidence type="ECO:0000256" key="4">
    <source>
        <dbReference type="ARBA" id="ARBA00023242"/>
    </source>
</evidence>
<evidence type="ECO:0000256" key="5">
    <source>
        <dbReference type="PROSITE-ProRule" id="PRU00108"/>
    </source>
</evidence>
<reference evidence="9 10" key="1">
    <citation type="submission" date="2020-04" db="EMBL/GenBank/DDBJ databases">
        <authorList>
            <person name="Wallbank WR R."/>
            <person name="Pardo Diaz C."/>
            <person name="Kozak K."/>
            <person name="Martin S."/>
            <person name="Jiggins C."/>
            <person name="Moest M."/>
            <person name="Warren A I."/>
            <person name="Byers J.R.P. K."/>
            <person name="Montejo-Kovacevich G."/>
            <person name="Yen C E."/>
        </authorList>
    </citation>
    <scope>NUCLEOTIDE SEQUENCE [LARGE SCALE GENOMIC DNA]</scope>
</reference>
<evidence type="ECO:0000313" key="9">
    <source>
        <dbReference type="EMBL" id="CAB3238918.1"/>
    </source>
</evidence>
<dbReference type="GO" id="GO:0005634">
    <property type="term" value="C:nucleus"/>
    <property type="evidence" value="ECO:0007669"/>
    <property type="project" value="UniProtKB-SubCell"/>
</dbReference>
<feature type="compositionally biased region" description="Basic and acidic residues" evidence="7">
    <location>
        <begin position="196"/>
        <end position="213"/>
    </location>
</feature>
<dbReference type="InterPro" id="IPR020479">
    <property type="entry name" value="HD_metazoa"/>
</dbReference>
<evidence type="ECO:0000256" key="3">
    <source>
        <dbReference type="ARBA" id="ARBA00023155"/>
    </source>
</evidence>
<evidence type="ECO:0000259" key="8">
    <source>
        <dbReference type="PROSITE" id="PS50071"/>
    </source>
</evidence>
<dbReference type="PRINTS" id="PR00024">
    <property type="entry name" value="HOMEOBOX"/>
</dbReference>
<dbReference type="Gene3D" id="1.10.10.60">
    <property type="entry name" value="Homeodomain-like"/>
    <property type="match status" value="1"/>
</dbReference>
<dbReference type="Proteomes" id="UP000494256">
    <property type="component" value="Unassembled WGS sequence"/>
</dbReference>
<evidence type="ECO:0000256" key="1">
    <source>
        <dbReference type="ARBA" id="ARBA00004123"/>
    </source>
</evidence>
<dbReference type="CDD" id="cd00086">
    <property type="entry name" value="homeodomain"/>
    <property type="match status" value="1"/>
</dbReference>
<dbReference type="PROSITE" id="PS00027">
    <property type="entry name" value="HOMEOBOX_1"/>
    <property type="match status" value="1"/>
</dbReference>
<comment type="caution">
    <text evidence="9">The sequence shown here is derived from an EMBL/GenBank/DDBJ whole genome shotgun (WGS) entry which is preliminary data.</text>
</comment>
<dbReference type="InterPro" id="IPR000047">
    <property type="entry name" value="HTH_motif"/>
</dbReference>
<keyword evidence="2 5" id="KW-0238">DNA-binding</keyword>
<dbReference type="SUPFAM" id="SSF46689">
    <property type="entry name" value="Homeodomain-like"/>
    <property type="match status" value="1"/>
</dbReference>
<dbReference type="SMART" id="SM00389">
    <property type="entry name" value="HOX"/>
    <property type="match status" value="1"/>
</dbReference>
<accession>A0A8S0ZVV8</accession>